<sequence length="182" mass="20157">MKNLTLIAFFSFLLLGIGSVNAQSVAHVNSNTILEALPDYKAAQTKLEAEADRHKAEVERRQAEMQTIVDDAQKQMEAAQNKSEAEQRALMQKLAPVQEDLQKKQQELMEYQKTASESLNKMEANLVKPIYEKVENAIQAVGDAKKVGYIIDMATAGPSGTVLYYRGGVDITNDVKKQLGVQ</sequence>
<organism evidence="5 6">
    <name type="scientific">Profundicola chukchiensis</name>
    <dbReference type="NCBI Taxonomy" id="2961959"/>
    <lineage>
        <taxon>Bacteria</taxon>
        <taxon>Pseudomonadati</taxon>
        <taxon>Bacteroidota</taxon>
        <taxon>Flavobacteriia</taxon>
        <taxon>Flavobacteriales</taxon>
        <taxon>Weeksellaceae</taxon>
        <taxon>Profundicola</taxon>
    </lineage>
</organism>
<dbReference type="SUPFAM" id="SSF111384">
    <property type="entry name" value="OmpH-like"/>
    <property type="match status" value="1"/>
</dbReference>
<dbReference type="AlphaFoldDB" id="A0A9X4RUF8"/>
<dbReference type="GO" id="GO:0005829">
    <property type="term" value="C:cytosol"/>
    <property type="evidence" value="ECO:0007669"/>
    <property type="project" value="TreeGrafter"/>
</dbReference>
<gene>
    <name evidence="5" type="ORF">NMK71_04325</name>
</gene>
<evidence type="ECO:0000256" key="3">
    <source>
        <dbReference type="SAM" id="Coils"/>
    </source>
</evidence>
<evidence type="ECO:0000256" key="2">
    <source>
        <dbReference type="ARBA" id="ARBA00022729"/>
    </source>
</evidence>
<evidence type="ECO:0000256" key="4">
    <source>
        <dbReference type="SAM" id="SignalP"/>
    </source>
</evidence>
<feature type="signal peptide" evidence="4">
    <location>
        <begin position="1"/>
        <end position="22"/>
    </location>
</feature>
<evidence type="ECO:0000313" key="6">
    <source>
        <dbReference type="Proteomes" id="UP001152599"/>
    </source>
</evidence>
<name>A0A9X4RUF8_9FLAO</name>
<dbReference type="GO" id="GO:0051082">
    <property type="term" value="F:unfolded protein binding"/>
    <property type="evidence" value="ECO:0007669"/>
    <property type="project" value="InterPro"/>
</dbReference>
<dbReference type="PANTHER" id="PTHR35089">
    <property type="entry name" value="CHAPERONE PROTEIN SKP"/>
    <property type="match status" value="1"/>
</dbReference>
<dbReference type="Gene3D" id="3.30.910.20">
    <property type="entry name" value="Skp domain"/>
    <property type="match status" value="1"/>
</dbReference>
<protein>
    <submittedName>
        <fullName evidence="5">OmpH family outer membrane protein</fullName>
    </submittedName>
</protein>
<feature type="chain" id="PRO_5040756684" evidence="4">
    <location>
        <begin position="23"/>
        <end position="182"/>
    </location>
</feature>
<evidence type="ECO:0000256" key="1">
    <source>
        <dbReference type="ARBA" id="ARBA00009091"/>
    </source>
</evidence>
<dbReference type="PANTHER" id="PTHR35089:SF1">
    <property type="entry name" value="CHAPERONE PROTEIN SKP"/>
    <property type="match status" value="1"/>
</dbReference>
<dbReference type="InterPro" id="IPR024930">
    <property type="entry name" value="Skp_dom_sf"/>
</dbReference>
<keyword evidence="6" id="KW-1185">Reference proteome</keyword>
<evidence type="ECO:0000313" key="5">
    <source>
        <dbReference type="EMBL" id="MDG4945631.1"/>
    </source>
</evidence>
<feature type="coiled-coil region" evidence="3">
    <location>
        <begin position="44"/>
        <end position="121"/>
    </location>
</feature>
<dbReference type="Pfam" id="PF03938">
    <property type="entry name" value="OmpH"/>
    <property type="match status" value="1"/>
</dbReference>
<proteinExistence type="inferred from homology"/>
<comment type="similarity">
    <text evidence="1">Belongs to the Skp family.</text>
</comment>
<dbReference type="EMBL" id="JANCMU010000001">
    <property type="protein sequence ID" value="MDG4945631.1"/>
    <property type="molecule type" value="Genomic_DNA"/>
</dbReference>
<comment type="caution">
    <text evidence="5">The sequence shown here is derived from an EMBL/GenBank/DDBJ whole genome shotgun (WGS) entry which is preliminary data.</text>
</comment>
<dbReference type="Proteomes" id="UP001152599">
    <property type="component" value="Unassembled WGS sequence"/>
</dbReference>
<reference evidence="5" key="1">
    <citation type="submission" date="2022-07" db="EMBL/GenBank/DDBJ databases">
        <title>Description and genome-wide analysis of Profundicola chukchiensis gen. nov., sp. nov., marine bacteria isolated from bottom sediments of the Chukchi Sea.</title>
        <authorList>
            <person name="Romanenko L."/>
            <person name="Otstavnykh N."/>
            <person name="Kurilenko V."/>
            <person name="Eremeev V."/>
            <person name="Velansky P."/>
            <person name="Mikhailov V."/>
            <person name="Isaeva M."/>
        </authorList>
    </citation>
    <scope>NUCLEOTIDE SEQUENCE</scope>
    <source>
        <strain evidence="5">KMM 9713</strain>
    </source>
</reference>
<dbReference type="SMART" id="SM00935">
    <property type="entry name" value="OmpH"/>
    <property type="match status" value="1"/>
</dbReference>
<keyword evidence="2 4" id="KW-0732">Signal</keyword>
<accession>A0A9X4RUF8</accession>
<keyword evidence="3" id="KW-0175">Coiled coil</keyword>
<dbReference type="RefSeq" id="WP_304420198.1">
    <property type="nucleotide sequence ID" value="NZ_JANCMU010000001.1"/>
</dbReference>
<dbReference type="InterPro" id="IPR005632">
    <property type="entry name" value="Chaperone_Skp"/>
</dbReference>
<dbReference type="GO" id="GO:0050821">
    <property type="term" value="P:protein stabilization"/>
    <property type="evidence" value="ECO:0007669"/>
    <property type="project" value="TreeGrafter"/>
</dbReference>